<dbReference type="InterPro" id="IPR011249">
    <property type="entry name" value="Metalloenz_LuxS/M16"/>
</dbReference>
<name>A0A4Y4DT89_GLUUR</name>
<evidence type="ECO:0000259" key="2">
    <source>
        <dbReference type="Pfam" id="PF00675"/>
    </source>
</evidence>
<dbReference type="AlphaFoldDB" id="A0A4Y4DT89"/>
<protein>
    <submittedName>
        <fullName evidence="3">Peptidase M16</fullName>
    </submittedName>
</protein>
<evidence type="ECO:0000313" key="3">
    <source>
        <dbReference type="EMBL" id="GED07883.1"/>
    </source>
</evidence>
<dbReference type="PANTHER" id="PTHR11851:SF49">
    <property type="entry name" value="MITOCHONDRIAL-PROCESSING PEPTIDASE SUBUNIT ALPHA"/>
    <property type="match status" value="1"/>
</dbReference>
<dbReference type="InterPro" id="IPR050361">
    <property type="entry name" value="MPP/UQCRC_Complex"/>
</dbReference>
<accession>A0A4Y4DT89</accession>
<dbReference type="Proteomes" id="UP000316612">
    <property type="component" value="Unassembled WGS sequence"/>
</dbReference>
<dbReference type="Gene3D" id="3.30.830.10">
    <property type="entry name" value="Metalloenzyme, LuxS/M16 peptidase-like"/>
    <property type="match status" value="1"/>
</dbReference>
<dbReference type="OrthoDB" id="9811314at2"/>
<dbReference type="GO" id="GO:0046872">
    <property type="term" value="F:metal ion binding"/>
    <property type="evidence" value="ECO:0007669"/>
    <property type="project" value="InterPro"/>
</dbReference>
<dbReference type="RefSeq" id="WP_141367425.1">
    <property type="nucleotide sequence ID" value="NZ_BAAAJL010000004.1"/>
</dbReference>
<keyword evidence="4" id="KW-1185">Reference proteome</keyword>
<evidence type="ECO:0000256" key="1">
    <source>
        <dbReference type="ARBA" id="ARBA00007261"/>
    </source>
</evidence>
<sequence>MLKAKDSLGQDSLSKTLPQGTQLISISDPRALTTTVVLAFPSGMRDELPGEEGFMHLLEHMVYQDSQRCSSKEREQAIQSTGGVLGGHTHMNYTEFYETGLPHHLEAMVDRLVEQVFNPSLNEQQILDQIAAVATERRQRLSQAPGEILPWPHMLPQVWADFAHSHDGSGDEGLQGKAEADTLRRIHATRYRSSEAVLVASGPSAAETMMKVLEQAEIPIQQPQPARSEQGSALFRGSSARRIGLPNVKQKRVISVAPMSDSAGISEQLLGETICASMLSLLNGVDASAGMFGAGDMTTNDLFVLIEDGPAGLGAEARIQALKFADATLTARAVQRAIFTVEKQIHNDESHARSIARDVLLRQDTAFVRSFYDALKALGEQPAQARALVEKTSESLLNRSWHVLELLPSQEEQ</sequence>
<proteinExistence type="inferred from homology"/>
<comment type="similarity">
    <text evidence="1">Belongs to the peptidase M16 family.</text>
</comment>
<feature type="domain" description="Peptidase M16 N-terminal" evidence="2">
    <location>
        <begin position="24"/>
        <end position="138"/>
    </location>
</feature>
<dbReference type="PANTHER" id="PTHR11851">
    <property type="entry name" value="METALLOPROTEASE"/>
    <property type="match status" value="1"/>
</dbReference>
<dbReference type="Pfam" id="PF00675">
    <property type="entry name" value="Peptidase_M16"/>
    <property type="match status" value="1"/>
</dbReference>
<gene>
    <name evidence="3" type="primary">mpp</name>
    <name evidence="3" type="ORF">AUR04nite_34150</name>
</gene>
<evidence type="ECO:0000313" key="4">
    <source>
        <dbReference type="Proteomes" id="UP000316612"/>
    </source>
</evidence>
<dbReference type="InterPro" id="IPR011765">
    <property type="entry name" value="Pept_M16_N"/>
</dbReference>
<dbReference type="SUPFAM" id="SSF63411">
    <property type="entry name" value="LuxS/MPP-like metallohydrolase"/>
    <property type="match status" value="1"/>
</dbReference>
<comment type="caution">
    <text evidence="3">The sequence shown here is derived from an EMBL/GenBank/DDBJ whole genome shotgun (WGS) entry which is preliminary data.</text>
</comment>
<dbReference type="EMBL" id="BJNY01000031">
    <property type="protein sequence ID" value="GED07883.1"/>
    <property type="molecule type" value="Genomic_DNA"/>
</dbReference>
<reference evidence="3 4" key="1">
    <citation type="submission" date="2019-06" db="EMBL/GenBank/DDBJ databases">
        <title>Whole genome shotgun sequence of Glutamicibacter uratoxydans NBRC 15515.</title>
        <authorList>
            <person name="Hosoyama A."/>
            <person name="Uohara A."/>
            <person name="Ohji S."/>
            <person name="Ichikawa N."/>
        </authorList>
    </citation>
    <scope>NUCLEOTIDE SEQUENCE [LARGE SCALE GENOMIC DNA]</scope>
    <source>
        <strain evidence="3 4">NBRC 15515</strain>
    </source>
</reference>
<organism evidence="3 4">
    <name type="scientific">Glutamicibacter uratoxydans</name>
    <name type="common">Arthrobacter uratoxydans</name>
    <dbReference type="NCBI Taxonomy" id="43667"/>
    <lineage>
        <taxon>Bacteria</taxon>
        <taxon>Bacillati</taxon>
        <taxon>Actinomycetota</taxon>
        <taxon>Actinomycetes</taxon>
        <taxon>Micrococcales</taxon>
        <taxon>Micrococcaceae</taxon>
        <taxon>Glutamicibacter</taxon>
    </lineage>
</organism>